<feature type="binding site" evidence="3">
    <location>
        <begin position="99"/>
        <end position="104"/>
    </location>
    <ligand>
        <name>acetyl-CoA</name>
        <dbReference type="ChEBI" id="CHEBI:57288"/>
    </ligand>
</feature>
<comment type="caution">
    <text evidence="6">The sequence shown here is derived from an EMBL/GenBank/DDBJ whole genome shotgun (WGS) entry which is preliminary data.</text>
</comment>
<comment type="caution">
    <text evidence="3">Lacks conserved residue(s) required for the propagation of feature annotation.</text>
</comment>
<dbReference type="HAMAP" id="MF_01812">
    <property type="entry name" value="Eis"/>
    <property type="match status" value="1"/>
</dbReference>
<evidence type="ECO:0000256" key="1">
    <source>
        <dbReference type="ARBA" id="ARBA00022679"/>
    </source>
</evidence>
<feature type="binding site" evidence="3">
    <location>
        <begin position="91"/>
        <end position="93"/>
    </location>
    <ligand>
        <name>acetyl-CoA</name>
        <dbReference type="ChEBI" id="CHEBI:57288"/>
    </ligand>
</feature>
<evidence type="ECO:0000259" key="5">
    <source>
        <dbReference type="Pfam" id="PF17668"/>
    </source>
</evidence>
<dbReference type="RefSeq" id="WP_046296054.1">
    <property type="nucleotide sequence ID" value="NZ_SSGD01000018.1"/>
</dbReference>
<keyword evidence="2 3" id="KW-0012">Acyltransferase</keyword>
<feature type="domain" description="Enhanced intracellular survival protein" evidence="4">
    <location>
        <begin position="309"/>
        <end position="409"/>
    </location>
</feature>
<comment type="similarity">
    <text evidence="3">Belongs to the acetyltransferase Eis family.</text>
</comment>
<protein>
    <submittedName>
        <fullName evidence="6">GNAT family N-acetyltransferase</fullName>
    </submittedName>
</protein>
<dbReference type="PANTHER" id="PTHR37817:SF1">
    <property type="entry name" value="N-ACETYLTRANSFERASE EIS"/>
    <property type="match status" value="1"/>
</dbReference>
<dbReference type="Gene3D" id="3.30.1050.10">
    <property type="entry name" value="SCP2 sterol-binding domain"/>
    <property type="match status" value="1"/>
</dbReference>
<reference evidence="6 7" key="1">
    <citation type="submission" date="2018-09" db="EMBL/GenBank/DDBJ databases">
        <title>Metagenome Assembled Genomes from an Advanced Water Purification Facility.</title>
        <authorList>
            <person name="Stamps B.W."/>
            <person name="Spear J.R."/>
        </authorList>
    </citation>
    <scope>NUCLEOTIDE SEQUENCE [LARGE SCALE GENOMIC DNA]</scope>
    <source>
        <strain evidence="6">Bin_29_2</strain>
    </source>
</reference>
<dbReference type="GO" id="GO:0030649">
    <property type="term" value="P:aminoglycoside antibiotic catabolic process"/>
    <property type="evidence" value="ECO:0007669"/>
    <property type="project" value="TreeGrafter"/>
</dbReference>
<sequence>MNTTDNNIRVRLATDEDWPAVYQNQARIYGTSADTGDIEAWKRRVKLGDILVAEDVSDPEHPFLVGTSLYYRLRLTVPGGAGLDAAWLAMITVAATHQGRGIWQQISAQGFGILQERGYPILCGVPTQPPAYEIMGAGVASYCRKYHVDPRSAELRTPPGSNRAREVTAEGARHLLPELFDRWCAKTHGELTRDAAWWDDFLEDRSSQRDAASPLNFVIHPDGFLTYRVMGAPAHAFRPPFGTVVIQDFCPITDEAHTELLATLSGFDIFDNIVIEVPVDDPLPLKLKDQAAATTAGLSDFLWIRIMKVPEVLAARTYSADADLVLEVADPLTVAGGRFRLQIRDGMGKCTPEDGPADVRLGLGELGTIYLGAHRAAELHRAHRITELREGALRELDAAFCTERAPHCSTLF</sequence>
<name>A0A5C7YAX9_9MYCO</name>
<gene>
    <name evidence="6" type="ORF">E6Q54_03860</name>
</gene>
<dbReference type="EMBL" id="SSGD01000018">
    <property type="protein sequence ID" value="TXI59059.1"/>
    <property type="molecule type" value="Genomic_DNA"/>
</dbReference>
<proteinExistence type="inferred from homology"/>
<dbReference type="AlphaFoldDB" id="A0A5C7YAX9"/>
<evidence type="ECO:0000313" key="6">
    <source>
        <dbReference type="EMBL" id="TXI59059.1"/>
    </source>
</evidence>
<dbReference type="SUPFAM" id="SSF55718">
    <property type="entry name" value="SCP-like"/>
    <property type="match status" value="1"/>
</dbReference>
<dbReference type="InterPro" id="IPR025559">
    <property type="entry name" value="Eis_dom"/>
</dbReference>
<evidence type="ECO:0000256" key="2">
    <source>
        <dbReference type="ARBA" id="ARBA00023315"/>
    </source>
</evidence>
<dbReference type="Gene3D" id="3.40.630.30">
    <property type="match status" value="2"/>
</dbReference>
<accession>A0A5C7YAX9</accession>
<dbReference type="Proteomes" id="UP000321797">
    <property type="component" value="Unassembled WGS sequence"/>
</dbReference>
<dbReference type="SUPFAM" id="SSF55729">
    <property type="entry name" value="Acyl-CoA N-acyltransferases (Nat)"/>
    <property type="match status" value="1"/>
</dbReference>
<feature type="active site" description="Proton donor" evidence="3">
    <location>
        <position position="132"/>
    </location>
</feature>
<dbReference type="Pfam" id="PF13530">
    <property type="entry name" value="SCP2_2"/>
    <property type="match status" value="1"/>
</dbReference>
<organism evidence="6 7">
    <name type="scientific">Mycolicibacter arupensis</name>
    <dbReference type="NCBI Taxonomy" id="342002"/>
    <lineage>
        <taxon>Bacteria</taxon>
        <taxon>Bacillati</taxon>
        <taxon>Actinomycetota</taxon>
        <taxon>Actinomycetes</taxon>
        <taxon>Mycobacteriales</taxon>
        <taxon>Mycobacteriaceae</taxon>
        <taxon>Mycolicibacter</taxon>
    </lineage>
</organism>
<evidence type="ECO:0000259" key="4">
    <source>
        <dbReference type="Pfam" id="PF13530"/>
    </source>
</evidence>
<dbReference type="InterPro" id="IPR036527">
    <property type="entry name" value="SCP2_sterol-bd_dom_sf"/>
</dbReference>
<keyword evidence="1 3" id="KW-0808">Transferase</keyword>
<dbReference type="PANTHER" id="PTHR37817">
    <property type="entry name" value="N-ACETYLTRANSFERASE EIS"/>
    <property type="match status" value="1"/>
</dbReference>
<comment type="subunit">
    <text evidence="3">Homohexamer; trimer of dimers.</text>
</comment>
<feature type="active site" description="Proton acceptor; via carboxylate" evidence="3">
    <location>
        <position position="412"/>
    </location>
</feature>
<dbReference type="Pfam" id="PF17668">
    <property type="entry name" value="Acetyltransf_17"/>
    <property type="match status" value="1"/>
</dbReference>
<evidence type="ECO:0000313" key="7">
    <source>
        <dbReference type="Proteomes" id="UP000321797"/>
    </source>
</evidence>
<dbReference type="InterPro" id="IPR022902">
    <property type="entry name" value="NAcTrfase_Eis"/>
</dbReference>
<dbReference type="InterPro" id="IPR051554">
    <property type="entry name" value="Acetyltransferase_Eis"/>
</dbReference>
<dbReference type="InterPro" id="IPR041380">
    <property type="entry name" value="Acetyltransf_17"/>
</dbReference>
<dbReference type="InterPro" id="IPR016181">
    <property type="entry name" value="Acyl_CoA_acyltransferase"/>
</dbReference>
<dbReference type="Pfam" id="PF13527">
    <property type="entry name" value="Acetyltransf_9"/>
    <property type="match status" value="1"/>
</dbReference>
<dbReference type="GO" id="GO:0034069">
    <property type="term" value="F:aminoglycoside N-acetyltransferase activity"/>
    <property type="evidence" value="ECO:0007669"/>
    <property type="project" value="TreeGrafter"/>
</dbReference>
<evidence type="ECO:0000256" key="3">
    <source>
        <dbReference type="HAMAP-Rule" id="MF_01812"/>
    </source>
</evidence>
<feature type="domain" description="Eis-like acetyltransferase" evidence="5">
    <location>
        <begin position="189"/>
        <end position="296"/>
    </location>
</feature>